<organism evidence="1 2">
    <name type="scientific">[Clostridium] symbiosum ATCC 14940</name>
    <dbReference type="NCBI Taxonomy" id="411472"/>
    <lineage>
        <taxon>Bacteria</taxon>
        <taxon>Bacillati</taxon>
        <taxon>Bacillota</taxon>
        <taxon>Clostridia</taxon>
        <taxon>Lachnospirales</taxon>
        <taxon>Lachnospiraceae</taxon>
        <taxon>Otoolea</taxon>
    </lineage>
</organism>
<protein>
    <submittedName>
        <fullName evidence="1">Uncharacterized protein</fullName>
    </submittedName>
</protein>
<dbReference type="Proteomes" id="UP000016491">
    <property type="component" value="Unassembled WGS sequence"/>
</dbReference>
<reference evidence="1 2" key="1">
    <citation type="submission" date="2013-07" db="EMBL/GenBank/DDBJ databases">
        <authorList>
            <person name="Weinstock G."/>
            <person name="Sodergren E."/>
            <person name="Wylie T."/>
            <person name="Fulton L."/>
            <person name="Fulton R."/>
            <person name="Fronick C."/>
            <person name="O'Laughlin M."/>
            <person name="Godfrey J."/>
            <person name="Miner T."/>
            <person name="Herter B."/>
            <person name="Appelbaum E."/>
            <person name="Cordes M."/>
            <person name="Lek S."/>
            <person name="Wollam A."/>
            <person name="Pepin K.H."/>
            <person name="Palsikar V.B."/>
            <person name="Mitreva M."/>
            <person name="Wilson R.K."/>
        </authorList>
    </citation>
    <scope>NUCLEOTIDE SEQUENCE [LARGE SCALE GENOMIC DNA]</scope>
    <source>
        <strain evidence="1 2">ATCC 14940</strain>
    </source>
</reference>
<sequence>MALLPLSRPPVKSYPIKIFLSAPISKWYFTMPVRVDSVGQTFGLKFAKVLKSS</sequence>
<proteinExistence type="predicted"/>
<dbReference type="AlphaFoldDB" id="A0ABC9TYE6"/>
<gene>
    <name evidence="1" type="ORF">CLOSYM_02156</name>
</gene>
<evidence type="ECO:0000313" key="1">
    <source>
        <dbReference type="EMBL" id="ERI77258.1"/>
    </source>
</evidence>
<comment type="caution">
    <text evidence="1">The sequence shown here is derived from an EMBL/GenBank/DDBJ whole genome shotgun (WGS) entry which is preliminary data.</text>
</comment>
<accession>A0ABC9TYE6</accession>
<dbReference type="EMBL" id="AWSU01000162">
    <property type="protein sequence ID" value="ERI77258.1"/>
    <property type="molecule type" value="Genomic_DNA"/>
</dbReference>
<evidence type="ECO:0000313" key="2">
    <source>
        <dbReference type="Proteomes" id="UP000016491"/>
    </source>
</evidence>
<name>A0ABC9TYE6_CLOSY</name>